<feature type="region of interest" description="Disordered" evidence="9">
    <location>
        <begin position="1"/>
        <end position="28"/>
    </location>
</feature>
<feature type="binding site" evidence="7">
    <location>
        <begin position="66"/>
        <end position="69"/>
    </location>
    <ligand>
        <name>IMP</name>
        <dbReference type="ChEBI" id="CHEBI:58053"/>
    </ligand>
</feature>
<keyword evidence="4 7" id="KW-0658">Purine biosynthesis</keyword>
<feature type="binding site" evidence="7">
    <location>
        <begin position="41"/>
        <end position="44"/>
    </location>
    <ligand>
        <name>IMP</name>
        <dbReference type="ChEBI" id="CHEBI:58053"/>
    </ligand>
</feature>
<evidence type="ECO:0000256" key="4">
    <source>
        <dbReference type="ARBA" id="ARBA00022755"/>
    </source>
</evidence>
<evidence type="ECO:0000256" key="2">
    <source>
        <dbReference type="ARBA" id="ARBA00022723"/>
    </source>
</evidence>
<dbReference type="UniPathway" id="UPA00075">
    <property type="reaction ID" value="UER00335"/>
</dbReference>
<feature type="binding site" evidence="7">
    <location>
        <position position="68"/>
    </location>
    <ligand>
        <name>Mg(2+)</name>
        <dbReference type="ChEBI" id="CHEBI:18420"/>
    </ligand>
</feature>
<dbReference type="SMART" id="SM00788">
    <property type="entry name" value="Adenylsucc_synt"/>
    <property type="match status" value="1"/>
</dbReference>
<evidence type="ECO:0000313" key="10">
    <source>
        <dbReference type="Proteomes" id="UP000192223"/>
    </source>
</evidence>
<dbReference type="OrthoDB" id="10265645at2759"/>
<dbReference type="HAMAP" id="MF_00011">
    <property type="entry name" value="Adenylosucc_synth"/>
    <property type="match status" value="1"/>
</dbReference>
<feature type="active site" description="Proton donor" evidence="7">
    <location>
        <position position="69"/>
    </location>
</feature>
<dbReference type="GO" id="GO:0005525">
    <property type="term" value="F:GTP binding"/>
    <property type="evidence" value="ECO:0007669"/>
    <property type="project" value="UniProtKB-UniRule"/>
</dbReference>
<protein>
    <recommendedName>
        <fullName evidence="7 8">Adenylosuccinate synthetase</fullName>
        <shortName evidence="7">AMPSase</shortName>
        <shortName evidence="7">AdSS</shortName>
        <ecNumber evidence="7 8">6.3.4.4</ecNumber>
    </recommendedName>
    <alternativeName>
        <fullName evidence="7">IMP--aspartate ligase</fullName>
    </alternativeName>
</protein>
<keyword evidence="3 7" id="KW-0547">Nucleotide-binding</keyword>
<evidence type="ECO:0000256" key="1">
    <source>
        <dbReference type="ARBA" id="ARBA00022598"/>
    </source>
</evidence>
<keyword evidence="1 7" id="KW-0436">Ligase</keyword>
<dbReference type="PROSITE" id="PS01266">
    <property type="entry name" value="ADENYLOSUCCIN_SYN_1"/>
    <property type="match status" value="1"/>
</dbReference>
<dbReference type="InterPro" id="IPR001114">
    <property type="entry name" value="Adenylosuccinate_synthetase"/>
</dbReference>
<evidence type="ECO:0000256" key="3">
    <source>
        <dbReference type="ARBA" id="ARBA00022741"/>
    </source>
</evidence>
<keyword evidence="6 7" id="KW-0342">GTP-binding</keyword>
<dbReference type="PANTHER" id="PTHR11846">
    <property type="entry name" value="ADENYLOSUCCINATE SYNTHETASE"/>
    <property type="match status" value="1"/>
</dbReference>
<keyword evidence="7" id="KW-0963">Cytoplasm</keyword>
<dbReference type="EC" id="6.3.4.4" evidence="7 8"/>
<keyword evidence="10" id="KW-1185">Reference proteome</keyword>
<comment type="subcellular location">
    <subcellularLocation>
        <location evidence="7">Cytoplasm</location>
    </subcellularLocation>
</comment>
<organism evidence="10 11">
    <name type="scientific">Agrilus planipennis</name>
    <name type="common">Emerald ash borer</name>
    <name type="synonym">Agrilus marcopoli</name>
    <dbReference type="NCBI Taxonomy" id="224129"/>
    <lineage>
        <taxon>Eukaryota</taxon>
        <taxon>Metazoa</taxon>
        <taxon>Ecdysozoa</taxon>
        <taxon>Arthropoda</taxon>
        <taxon>Hexapoda</taxon>
        <taxon>Insecta</taxon>
        <taxon>Pterygota</taxon>
        <taxon>Neoptera</taxon>
        <taxon>Endopterygota</taxon>
        <taxon>Coleoptera</taxon>
        <taxon>Polyphaga</taxon>
        <taxon>Elateriformia</taxon>
        <taxon>Buprestoidea</taxon>
        <taxon>Buprestidae</taxon>
        <taxon>Agrilinae</taxon>
        <taxon>Agrilus</taxon>
    </lineage>
</organism>
<dbReference type="InParanoid" id="A0A7F5RI81"/>
<dbReference type="GO" id="GO:0046040">
    <property type="term" value="P:IMP metabolic process"/>
    <property type="evidence" value="ECO:0007669"/>
    <property type="project" value="TreeGrafter"/>
</dbReference>
<dbReference type="GO" id="GO:0004019">
    <property type="term" value="F:adenylosuccinate synthase activity"/>
    <property type="evidence" value="ECO:0007669"/>
    <property type="project" value="UniProtKB-UniRule"/>
</dbReference>
<comment type="caution">
    <text evidence="7">Lacks conserved residue(s) required for the propagation of feature annotation.</text>
</comment>
<comment type="function">
    <text evidence="7">Plays an important role in the de novo pathway and in the salvage pathway of purine nucleotide biosynthesis. Catalyzes the first commited step in the biosynthesis of AMP from IMP.</text>
</comment>
<accession>A0A7F5RI81</accession>
<dbReference type="GeneID" id="112906165"/>
<dbReference type="Pfam" id="PF00709">
    <property type="entry name" value="Adenylsucc_synt"/>
    <property type="match status" value="1"/>
</dbReference>
<feature type="binding site" evidence="7">
    <location>
        <position position="41"/>
    </location>
    <ligand>
        <name>Mg(2+)</name>
        <dbReference type="ChEBI" id="CHEBI:18420"/>
    </ligand>
</feature>
<comment type="subunit">
    <text evidence="7">Homodimer.</text>
</comment>
<dbReference type="GO" id="GO:0044208">
    <property type="term" value="P:'de novo' AMP biosynthetic process"/>
    <property type="evidence" value="ECO:0007669"/>
    <property type="project" value="UniProtKB-UniRule"/>
</dbReference>
<dbReference type="Gene3D" id="3.40.440.10">
    <property type="entry name" value="Adenylosuccinate Synthetase, subunit A, domain 1"/>
    <property type="match status" value="1"/>
</dbReference>
<evidence type="ECO:0000256" key="9">
    <source>
        <dbReference type="SAM" id="MobiDB-lite"/>
    </source>
</evidence>
<dbReference type="InterPro" id="IPR042109">
    <property type="entry name" value="Adenylosuccinate_synth_dom1"/>
</dbReference>
<dbReference type="Proteomes" id="UP000192223">
    <property type="component" value="Unplaced"/>
</dbReference>
<dbReference type="PANTHER" id="PTHR11846:SF0">
    <property type="entry name" value="ADENYLOSUCCINATE SYNTHETASE"/>
    <property type="match status" value="1"/>
</dbReference>
<dbReference type="AlphaFoldDB" id="A0A7F5RI81"/>
<keyword evidence="5 7" id="KW-0460">Magnesium</keyword>
<comment type="similarity">
    <text evidence="7 8">Belongs to the adenylosuccinate synthetase family.</text>
</comment>
<comment type="function">
    <text evidence="8">Plays an important role in the de novo pathway of purine nucleotide biosynthesis.</text>
</comment>
<evidence type="ECO:0000256" key="5">
    <source>
        <dbReference type="ARBA" id="ARBA00022842"/>
    </source>
</evidence>
<evidence type="ECO:0000256" key="7">
    <source>
        <dbReference type="HAMAP-Rule" id="MF_03125"/>
    </source>
</evidence>
<dbReference type="GO" id="GO:0005737">
    <property type="term" value="C:cytoplasm"/>
    <property type="evidence" value="ECO:0007669"/>
    <property type="project" value="UniProtKB-SubCell"/>
</dbReference>
<dbReference type="GO" id="GO:0000287">
    <property type="term" value="F:magnesium ion binding"/>
    <property type="evidence" value="ECO:0007669"/>
    <property type="project" value="UniProtKB-UniRule"/>
</dbReference>
<keyword evidence="2 7" id="KW-0479">Metal-binding</keyword>
<comment type="catalytic activity">
    <reaction evidence="7 8">
        <text>IMP + L-aspartate + GTP = N(6)-(1,2-dicarboxyethyl)-AMP + GDP + phosphate + 2 H(+)</text>
        <dbReference type="Rhea" id="RHEA:15753"/>
        <dbReference type="ChEBI" id="CHEBI:15378"/>
        <dbReference type="ChEBI" id="CHEBI:29991"/>
        <dbReference type="ChEBI" id="CHEBI:37565"/>
        <dbReference type="ChEBI" id="CHEBI:43474"/>
        <dbReference type="ChEBI" id="CHEBI:57567"/>
        <dbReference type="ChEBI" id="CHEBI:58053"/>
        <dbReference type="ChEBI" id="CHEBI:58189"/>
        <dbReference type="EC" id="6.3.4.4"/>
    </reaction>
</comment>
<feature type="binding site" evidence="7">
    <location>
        <begin position="40"/>
        <end position="46"/>
    </location>
    <ligand>
        <name>GTP</name>
        <dbReference type="ChEBI" id="CHEBI:37565"/>
    </ligand>
</feature>
<dbReference type="InterPro" id="IPR018220">
    <property type="entry name" value="Adenylosuccin_syn_GTP-bd"/>
</dbReference>
<gene>
    <name evidence="11" type="primary">LOC112906165</name>
</gene>
<proteinExistence type="inferred from homology"/>
<dbReference type="RefSeq" id="XP_025835693.1">
    <property type="nucleotide sequence ID" value="XM_025979908.1"/>
</dbReference>
<feature type="binding site" evidence="7">
    <location>
        <begin position="68"/>
        <end position="70"/>
    </location>
    <ligand>
        <name>GTP</name>
        <dbReference type="ChEBI" id="CHEBI:37565"/>
    </ligand>
</feature>
<dbReference type="SUPFAM" id="SSF52540">
    <property type="entry name" value="P-loop containing nucleoside triphosphate hydrolases"/>
    <property type="match status" value="1"/>
</dbReference>
<dbReference type="InterPro" id="IPR027417">
    <property type="entry name" value="P-loop_NTPase"/>
</dbReference>
<name>A0A7F5RI81_AGRPL</name>
<feature type="active site" description="Proton acceptor" evidence="7">
    <location>
        <position position="41"/>
    </location>
</feature>
<evidence type="ECO:0000313" key="11">
    <source>
        <dbReference type="RefSeq" id="XP_025835693.1"/>
    </source>
</evidence>
<sequence length="115" mass="12363">MMSNVQHLNGMNGDSLASPRKRSRSTPESKVIVILGAQWGDEGKGKVVDMLATEADIVCRCQGGNNAGHTVVVNGTEYDFHLLPSGIINPKCTSIIGKKSLPSLPFVFQGPFKYC</sequence>
<dbReference type="KEGG" id="apln:112906165"/>
<evidence type="ECO:0000256" key="6">
    <source>
        <dbReference type="ARBA" id="ARBA00023134"/>
    </source>
</evidence>
<evidence type="ECO:0000256" key="8">
    <source>
        <dbReference type="RuleBase" id="RU000520"/>
    </source>
</evidence>
<comment type="pathway">
    <text evidence="7 8">Purine metabolism; AMP biosynthesis via de novo pathway; AMP from IMP: step 1/2.</text>
</comment>
<comment type="cofactor">
    <cofactor evidence="7">
        <name>Mg(2+)</name>
        <dbReference type="ChEBI" id="CHEBI:18420"/>
    </cofactor>
    <text evidence="7">Binds 1 Mg(2+) ion per subunit.</text>
</comment>
<reference evidence="11" key="1">
    <citation type="submission" date="2025-08" db="UniProtKB">
        <authorList>
            <consortium name="RefSeq"/>
        </authorList>
    </citation>
    <scope>IDENTIFICATION</scope>
    <source>
        <tissue evidence="11">Entire body</tissue>
    </source>
</reference>